<dbReference type="InterPro" id="IPR052179">
    <property type="entry name" value="DD-CPase-like"/>
</dbReference>
<dbReference type="Gene3D" id="3.30.1380.10">
    <property type="match status" value="1"/>
</dbReference>
<dbReference type="Proteomes" id="UP001210678">
    <property type="component" value="Unassembled WGS sequence"/>
</dbReference>
<evidence type="ECO:0000313" key="2">
    <source>
        <dbReference type="EMBL" id="MDB1124576.1"/>
    </source>
</evidence>
<dbReference type="PANTHER" id="PTHR34385">
    <property type="entry name" value="D-ALANYL-D-ALANINE CARBOXYPEPTIDASE"/>
    <property type="match status" value="1"/>
</dbReference>
<gene>
    <name evidence="2" type="ORF">PGX00_13305</name>
</gene>
<evidence type="ECO:0000313" key="3">
    <source>
        <dbReference type="Proteomes" id="UP001210678"/>
    </source>
</evidence>
<protein>
    <submittedName>
        <fullName evidence="2">M15 family metallopeptidase</fullName>
    </submittedName>
</protein>
<reference evidence="2 3" key="1">
    <citation type="submission" date="2023-01" db="EMBL/GenBank/DDBJ databases">
        <title>Vibrio sp. KJ40-1 sp.nov, isolated from marine algae.</title>
        <authorList>
            <person name="Butt M."/>
            <person name="Kim J.M.J."/>
            <person name="Jeon C.O.C."/>
        </authorList>
    </citation>
    <scope>NUCLEOTIDE SEQUENCE [LARGE SCALE GENOMIC DNA]</scope>
    <source>
        <strain evidence="2 3">KJ40-1</strain>
    </source>
</reference>
<keyword evidence="3" id="KW-1185">Reference proteome</keyword>
<proteinExistence type="predicted"/>
<dbReference type="SUPFAM" id="SSF55166">
    <property type="entry name" value="Hedgehog/DD-peptidase"/>
    <property type="match status" value="1"/>
</dbReference>
<feature type="domain" description="D-alanyl-D-alanine carboxypeptidase-like core" evidence="1">
    <location>
        <begin position="25"/>
        <end position="176"/>
    </location>
</feature>
<dbReference type="EMBL" id="JAQLOI010000001">
    <property type="protein sequence ID" value="MDB1124576.1"/>
    <property type="molecule type" value="Genomic_DNA"/>
</dbReference>
<dbReference type="RefSeq" id="WP_272137186.1">
    <property type="nucleotide sequence ID" value="NZ_JAQLOI010000001.1"/>
</dbReference>
<comment type="caution">
    <text evidence="2">The sequence shown here is derived from an EMBL/GenBank/DDBJ whole genome shotgun (WGS) entry which is preliminary data.</text>
</comment>
<accession>A0ABT4YSP9</accession>
<organism evidence="2 3">
    <name type="scientific">Vibrio algarum</name>
    <dbReference type="NCBI Taxonomy" id="3020714"/>
    <lineage>
        <taxon>Bacteria</taxon>
        <taxon>Pseudomonadati</taxon>
        <taxon>Pseudomonadota</taxon>
        <taxon>Gammaproteobacteria</taxon>
        <taxon>Vibrionales</taxon>
        <taxon>Vibrionaceae</taxon>
        <taxon>Vibrio</taxon>
    </lineage>
</organism>
<dbReference type="Pfam" id="PF02557">
    <property type="entry name" value="VanY"/>
    <property type="match status" value="1"/>
</dbReference>
<dbReference type="PANTHER" id="PTHR34385:SF1">
    <property type="entry name" value="PEPTIDOGLYCAN L-ALANYL-D-GLUTAMATE ENDOPEPTIDASE CWLK"/>
    <property type="match status" value="1"/>
</dbReference>
<dbReference type="InterPro" id="IPR009045">
    <property type="entry name" value="Zn_M74/Hedgehog-like"/>
</dbReference>
<dbReference type="InterPro" id="IPR003709">
    <property type="entry name" value="VanY-like_core_dom"/>
</dbReference>
<sequence length="226" mass="26121">MNQQQLTGLTESHLKMVKTKFQSIKVNHLIETDISRLVNAAERDGFQLEVASGFRDFHRQKLIWDKKFSGQLAILDADSQPIEFDKLTKQQRLFAILRWSALPGASRHHWGTDFDVYAKNLLPSGCQLKLEPWEYLEGHQAPFYHWLKNNISFFGFFFPYKIDLGGVAPEPWHISHRESSEQLLGQLSKSLILDTISQQGLLGLPYIEVNLDTIFSRYITNICKDK</sequence>
<dbReference type="CDD" id="cd14847">
    <property type="entry name" value="DD-carboxypeptidase_like"/>
    <property type="match status" value="1"/>
</dbReference>
<name>A0ABT4YSP9_9VIBR</name>
<evidence type="ECO:0000259" key="1">
    <source>
        <dbReference type="Pfam" id="PF02557"/>
    </source>
</evidence>